<accession>A0A8T0WRN6</accession>
<protein>
    <recommendedName>
        <fullName evidence="2">Retrotransposon gag domain-containing protein</fullName>
    </recommendedName>
</protein>
<keyword evidence="4" id="KW-1185">Reference proteome</keyword>
<dbReference type="Pfam" id="PF03732">
    <property type="entry name" value="Retrotrans_gag"/>
    <property type="match status" value="1"/>
</dbReference>
<evidence type="ECO:0000313" key="4">
    <source>
        <dbReference type="Proteomes" id="UP000823388"/>
    </source>
</evidence>
<evidence type="ECO:0000259" key="2">
    <source>
        <dbReference type="Pfam" id="PF03732"/>
    </source>
</evidence>
<evidence type="ECO:0000313" key="3">
    <source>
        <dbReference type="EMBL" id="KAG2648927.1"/>
    </source>
</evidence>
<gene>
    <name evidence="3" type="ORF">PVAP13_1NG075401</name>
</gene>
<feature type="compositionally biased region" description="Basic and acidic residues" evidence="1">
    <location>
        <begin position="108"/>
        <end position="117"/>
    </location>
</feature>
<comment type="caution">
    <text evidence="3">The sequence shown here is derived from an EMBL/GenBank/DDBJ whole genome shotgun (WGS) entry which is preliminary data.</text>
</comment>
<organism evidence="3 4">
    <name type="scientific">Panicum virgatum</name>
    <name type="common">Blackwell switchgrass</name>
    <dbReference type="NCBI Taxonomy" id="38727"/>
    <lineage>
        <taxon>Eukaryota</taxon>
        <taxon>Viridiplantae</taxon>
        <taxon>Streptophyta</taxon>
        <taxon>Embryophyta</taxon>
        <taxon>Tracheophyta</taxon>
        <taxon>Spermatophyta</taxon>
        <taxon>Magnoliopsida</taxon>
        <taxon>Liliopsida</taxon>
        <taxon>Poales</taxon>
        <taxon>Poaceae</taxon>
        <taxon>PACMAD clade</taxon>
        <taxon>Panicoideae</taxon>
        <taxon>Panicodae</taxon>
        <taxon>Paniceae</taxon>
        <taxon>Panicinae</taxon>
        <taxon>Panicum</taxon>
        <taxon>Panicum sect. Hiantes</taxon>
    </lineage>
</organism>
<feature type="region of interest" description="Disordered" evidence="1">
    <location>
        <begin position="40"/>
        <end position="131"/>
    </location>
</feature>
<dbReference type="AlphaFoldDB" id="A0A8T0WRN6"/>
<dbReference type="EMBL" id="CM029038">
    <property type="protein sequence ID" value="KAG2648927.1"/>
    <property type="molecule type" value="Genomic_DNA"/>
</dbReference>
<name>A0A8T0WRN6_PANVG</name>
<evidence type="ECO:0000256" key="1">
    <source>
        <dbReference type="SAM" id="MobiDB-lite"/>
    </source>
</evidence>
<dbReference type="InterPro" id="IPR005162">
    <property type="entry name" value="Retrotrans_gag_dom"/>
</dbReference>
<feature type="domain" description="Retrotransposon gag" evidence="2">
    <location>
        <begin position="157"/>
        <end position="222"/>
    </location>
</feature>
<reference evidence="3" key="1">
    <citation type="submission" date="2020-05" db="EMBL/GenBank/DDBJ databases">
        <title>WGS assembly of Panicum virgatum.</title>
        <authorList>
            <person name="Lovell J.T."/>
            <person name="Jenkins J."/>
            <person name="Shu S."/>
            <person name="Juenger T.E."/>
            <person name="Schmutz J."/>
        </authorList>
    </citation>
    <scope>NUCLEOTIDE SEQUENCE</scope>
    <source>
        <strain evidence="3">AP13</strain>
    </source>
</reference>
<feature type="compositionally biased region" description="Pro residues" evidence="1">
    <location>
        <begin position="60"/>
        <end position="80"/>
    </location>
</feature>
<sequence length="222" mass="24665">MTSAMDDIAKKFDSFESLMTQVLDKLSGLEAWHASSEVATDKLLSQSERLSSRLHRLEAVPPPPPPPPPLPRPATAPPQTAPRWTDPFDLKLAPPLGARPPASSAERPSGHRPENNHQDVGGGILGSHPPRAGHGLWRDRCDMYFEVFSASPSLKTRFATLNFKGAAASWLQTVEHCGRITDWDDFCSAVFERFDRDQYQLHLRQLNGLRQTGSVSEFLGRF</sequence>
<proteinExistence type="predicted"/>
<dbReference type="Proteomes" id="UP000823388">
    <property type="component" value="Chromosome 1N"/>
</dbReference>